<keyword evidence="2" id="KW-1133">Transmembrane helix</keyword>
<feature type="transmembrane region" description="Helical" evidence="2">
    <location>
        <begin position="82"/>
        <end position="100"/>
    </location>
</feature>
<evidence type="ECO:0000313" key="3">
    <source>
        <dbReference type="EMBL" id="KAJ9611981.1"/>
    </source>
</evidence>
<sequence>MSLPARPIPYNSRDDLELGFQTSARPTSQLSLIQPPPVFSNDGVDESRQNEMASTSPPSLPPRDGPHGQQDRAPRRKLPRTLDIFLKLVLLTGIFALNVVCVNKLVKMTQDSSKQEQVEAAGWITAEFWLLFLPLTPVVYIGVRASMPERSRRQRIIAQVVALLFLAIAIYLPFGLLYDRLTHD</sequence>
<feature type="transmembrane region" description="Helical" evidence="2">
    <location>
        <begin position="155"/>
        <end position="178"/>
    </location>
</feature>
<keyword evidence="2" id="KW-0812">Transmembrane</keyword>
<feature type="transmembrane region" description="Helical" evidence="2">
    <location>
        <begin position="120"/>
        <end position="143"/>
    </location>
</feature>
<dbReference type="EMBL" id="JAPDRK010000005">
    <property type="protein sequence ID" value="KAJ9611981.1"/>
    <property type="molecule type" value="Genomic_DNA"/>
</dbReference>
<gene>
    <name evidence="3" type="ORF">H2200_003576</name>
</gene>
<keyword evidence="4" id="KW-1185">Reference proteome</keyword>
<dbReference type="Proteomes" id="UP001172673">
    <property type="component" value="Unassembled WGS sequence"/>
</dbReference>
<organism evidence="3 4">
    <name type="scientific">Cladophialophora chaetospira</name>
    <dbReference type="NCBI Taxonomy" id="386627"/>
    <lineage>
        <taxon>Eukaryota</taxon>
        <taxon>Fungi</taxon>
        <taxon>Dikarya</taxon>
        <taxon>Ascomycota</taxon>
        <taxon>Pezizomycotina</taxon>
        <taxon>Eurotiomycetes</taxon>
        <taxon>Chaetothyriomycetidae</taxon>
        <taxon>Chaetothyriales</taxon>
        <taxon>Herpotrichiellaceae</taxon>
        <taxon>Cladophialophora</taxon>
    </lineage>
</organism>
<keyword evidence="2" id="KW-0472">Membrane</keyword>
<feature type="compositionally biased region" description="Polar residues" evidence="1">
    <location>
        <begin position="20"/>
        <end position="32"/>
    </location>
</feature>
<comment type="caution">
    <text evidence="3">The sequence shown here is derived from an EMBL/GenBank/DDBJ whole genome shotgun (WGS) entry which is preliminary data.</text>
</comment>
<evidence type="ECO:0000313" key="4">
    <source>
        <dbReference type="Proteomes" id="UP001172673"/>
    </source>
</evidence>
<accession>A0AA38XEP0</accession>
<evidence type="ECO:0000256" key="1">
    <source>
        <dbReference type="SAM" id="MobiDB-lite"/>
    </source>
</evidence>
<feature type="region of interest" description="Disordered" evidence="1">
    <location>
        <begin position="1"/>
        <end position="74"/>
    </location>
</feature>
<evidence type="ECO:0000256" key="2">
    <source>
        <dbReference type="SAM" id="Phobius"/>
    </source>
</evidence>
<protein>
    <submittedName>
        <fullName evidence="3">Uncharacterized protein</fullName>
    </submittedName>
</protein>
<feature type="compositionally biased region" description="Basic and acidic residues" evidence="1">
    <location>
        <begin position="64"/>
        <end position="73"/>
    </location>
</feature>
<name>A0AA38XEP0_9EURO</name>
<dbReference type="AlphaFoldDB" id="A0AA38XEP0"/>
<reference evidence="3" key="1">
    <citation type="submission" date="2022-10" db="EMBL/GenBank/DDBJ databases">
        <title>Culturing micro-colonial fungi from biological soil crusts in the Mojave desert and describing Neophaeococcomyces mojavensis, and introducing the new genera and species Taxawa tesnikishii.</title>
        <authorList>
            <person name="Kurbessoian T."/>
            <person name="Stajich J.E."/>
        </authorList>
    </citation>
    <scope>NUCLEOTIDE SEQUENCE</scope>
    <source>
        <strain evidence="3">TK_41</strain>
    </source>
</reference>
<proteinExistence type="predicted"/>